<dbReference type="AlphaFoldDB" id="A0A6J4L2Q2"/>
<sequence length="131" mass="14305">GGFQQDGPARGGQRGQSDRLPDDPRALRVPGHRGPQRRRRRAHGARRPSGPDPDGHFHSHHRWVGGHAHPQGRRGHQLHSHHRPHRACPGHGPGQGHRGGLRRVPGQALRAAARGGRGGKVHRVRPGGERL</sequence>
<feature type="region of interest" description="Disordered" evidence="1">
    <location>
        <begin position="1"/>
        <end position="131"/>
    </location>
</feature>
<evidence type="ECO:0000256" key="1">
    <source>
        <dbReference type="SAM" id="MobiDB-lite"/>
    </source>
</evidence>
<gene>
    <name evidence="2" type="ORF">AVDCRST_MAG89-1622</name>
</gene>
<feature type="non-terminal residue" evidence="2">
    <location>
        <position position="1"/>
    </location>
</feature>
<evidence type="ECO:0000313" key="2">
    <source>
        <dbReference type="EMBL" id="CAA9320530.1"/>
    </source>
</evidence>
<reference evidence="2" key="1">
    <citation type="submission" date="2020-02" db="EMBL/GenBank/DDBJ databases">
        <authorList>
            <person name="Meier V. D."/>
        </authorList>
    </citation>
    <scope>NUCLEOTIDE SEQUENCE</scope>
    <source>
        <strain evidence="2">AVDCRST_MAG89</strain>
    </source>
</reference>
<dbReference type="EMBL" id="CADCTV010000349">
    <property type="protein sequence ID" value="CAA9320530.1"/>
    <property type="molecule type" value="Genomic_DNA"/>
</dbReference>
<organism evidence="2">
    <name type="scientific">uncultured Gemmatimonadota bacterium</name>
    <dbReference type="NCBI Taxonomy" id="203437"/>
    <lineage>
        <taxon>Bacteria</taxon>
        <taxon>Pseudomonadati</taxon>
        <taxon>Gemmatimonadota</taxon>
        <taxon>environmental samples</taxon>
    </lineage>
</organism>
<feature type="compositionally biased region" description="Basic residues" evidence="1">
    <location>
        <begin position="30"/>
        <end position="46"/>
    </location>
</feature>
<feature type="compositionally biased region" description="Basic and acidic residues" evidence="1">
    <location>
        <begin position="16"/>
        <end position="26"/>
    </location>
</feature>
<accession>A0A6J4L2Q2</accession>
<protein>
    <submittedName>
        <fullName evidence="2">Signal transduction response regulator</fullName>
    </submittedName>
</protein>
<feature type="non-terminal residue" evidence="2">
    <location>
        <position position="131"/>
    </location>
</feature>
<feature type="compositionally biased region" description="Basic residues" evidence="1">
    <location>
        <begin position="58"/>
        <end position="88"/>
    </location>
</feature>
<feature type="compositionally biased region" description="Gly residues" evidence="1">
    <location>
        <begin position="1"/>
        <end position="14"/>
    </location>
</feature>
<proteinExistence type="predicted"/>
<name>A0A6J4L2Q2_9BACT</name>
<feature type="compositionally biased region" description="Low complexity" evidence="1">
    <location>
        <begin position="102"/>
        <end position="114"/>
    </location>
</feature>